<dbReference type="PROSITE" id="PS50921">
    <property type="entry name" value="ANTAR"/>
    <property type="match status" value="1"/>
</dbReference>
<evidence type="ECO:0000256" key="2">
    <source>
        <dbReference type="ARBA" id="ARBA00022777"/>
    </source>
</evidence>
<evidence type="ECO:0000256" key="4">
    <source>
        <dbReference type="ARBA" id="ARBA00023163"/>
    </source>
</evidence>
<evidence type="ECO:0000313" key="7">
    <source>
        <dbReference type="Proteomes" id="UP000239895"/>
    </source>
</evidence>
<keyword evidence="2" id="KW-0418">Kinase</keyword>
<dbReference type="SUPFAM" id="SSF52172">
    <property type="entry name" value="CheY-like"/>
    <property type="match status" value="1"/>
</dbReference>
<evidence type="ECO:0000256" key="3">
    <source>
        <dbReference type="ARBA" id="ARBA00023015"/>
    </source>
</evidence>
<sequence length="223" mass="23888">MSISSYPEEFARRAATVLGLDIEASVIVRDHQLSLRAGSSSPASARCDQAETAANAGPCVDAMDKRSVRVVPSIADSTGWERWREQALAEGYVSALAVPALVREDLAVALNLYSRSPDPWTPEVLTAADGYAQLIASMVRVRLQLAEIEDAAAGLYRNMGDALVAERAVGAIMQTNGCSEDQARHILESASKHRSVDRREVAETILRALVDVDAGDQQDPLGG</sequence>
<dbReference type="Proteomes" id="UP000239895">
    <property type="component" value="Unassembled WGS sequence"/>
</dbReference>
<accession>A0ABX5EIG2</accession>
<dbReference type="InterPro" id="IPR011006">
    <property type="entry name" value="CheY-like_superfamily"/>
</dbReference>
<dbReference type="InterPro" id="IPR036388">
    <property type="entry name" value="WH-like_DNA-bd_sf"/>
</dbReference>
<proteinExistence type="predicted"/>
<organism evidence="6 7">
    <name type="scientific">Isoptericola halotolerans</name>
    <dbReference type="NCBI Taxonomy" id="300560"/>
    <lineage>
        <taxon>Bacteria</taxon>
        <taxon>Bacillati</taxon>
        <taxon>Actinomycetota</taxon>
        <taxon>Actinomycetes</taxon>
        <taxon>Micrococcales</taxon>
        <taxon>Promicromonosporaceae</taxon>
        <taxon>Isoptericola</taxon>
    </lineage>
</organism>
<dbReference type="InterPro" id="IPR029016">
    <property type="entry name" value="GAF-like_dom_sf"/>
</dbReference>
<comment type="caution">
    <text evidence="6">The sequence shown here is derived from an EMBL/GenBank/DDBJ whole genome shotgun (WGS) entry which is preliminary data.</text>
</comment>
<feature type="domain" description="ANTAR" evidence="5">
    <location>
        <begin position="145"/>
        <end position="206"/>
    </location>
</feature>
<evidence type="ECO:0000259" key="5">
    <source>
        <dbReference type="PROSITE" id="PS50921"/>
    </source>
</evidence>
<name>A0ABX5EIG2_9MICO</name>
<dbReference type="Pfam" id="PF03861">
    <property type="entry name" value="ANTAR"/>
    <property type="match status" value="1"/>
</dbReference>
<dbReference type="RefSeq" id="WP_106264629.1">
    <property type="nucleotide sequence ID" value="NZ_PVTX01000001.1"/>
</dbReference>
<keyword evidence="4" id="KW-0804">Transcription</keyword>
<keyword evidence="1" id="KW-0808">Transferase</keyword>
<dbReference type="EMBL" id="PVTX01000001">
    <property type="protein sequence ID" value="PRZ10227.1"/>
    <property type="molecule type" value="Genomic_DNA"/>
</dbReference>
<dbReference type="SUPFAM" id="SSF55781">
    <property type="entry name" value="GAF domain-like"/>
    <property type="match status" value="1"/>
</dbReference>
<dbReference type="Pfam" id="PF13185">
    <property type="entry name" value="GAF_2"/>
    <property type="match status" value="1"/>
</dbReference>
<dbReference type="Gene3D" id="1.10.10.10">
    <property type="entry name" value="Winged helix-like DNA-binding domain superfamily/Winged helix DNA-binding domain"/>
    <property type="match status" value="1"/>
</dbReference>
<evidence type="ECO:0000313" key="6">
    <source>
        <dbReference type="EMBL" id="PRZ10227.1"/>
    </source>
</evidence>
<dbReference type="Gene3D" id="3.30.450.40">
    <property type="match status" value="1"/>
</dbReference>
<gene>
    <name evidence="6" type="ORF">BCL65_101367</name>
</gene>
<reference evidence="6 7" key="1">
    <citation type="submission" date="2018-03" db="EMBL/GenBank/DDBJ databases">
        <title>Comparative analysis of microorganisms from saline springs in Andes Mountain Range, Colombia.</title>
        <authorList>
            <person name="Rubin E."/>
        </authorList>
    </citation>
    <scope>NUCLEOTIDE SEQUENCE [LARGE SCALE GENOMIC DNA]</scope>
    <source>
        <strain evidence="6 7">CG 23</strain>
    </source>
</reference>
<evidence type="ECO:0000256" key="1">
    <source>
        <dbReference type="ARBA" id="ARBA00022679"/>
    </source>
</evidence>
<keyword evidence="3" id="KW-0805">Transcription regulation</keyword>
<protein>
    <submittedName>
        <fullName evidence="6">GAF domain-containing protein</fullName>
    </submittedName>
</protein>
<dbReference type="InterPro" id="IPR005561">
    <property type="entry name" value="ANTAR"/>
</dbReference>
<keyword evidence="7" id="KW-1185">Reference proteome</keyword>
<dbReference type="InterPro" id="IPR003018">
    <property type="entry name" value="GAF"/>
</dbReference>